<protein>
    <submittedName>
        <fullName evidence="2">Uncharacterized protein</fullName>
    </submittedName>
</protein>
<reference evidence="2 3" key="2">
    <citation type="submission" date="2018-08" db="EMBL/GenBank/DDBJ databases">
        <title>Streptomyces kandeliansis sp. nov., an endophytic bacterium isolated from mangrove plant.</title>
        <authorList>
            <person name="Wang R."/>
        </authorList>
    </citation>
    <scope>NUCLEOTIDE SEQUENCE [LARGE SCALE GENOMIC DNA]</scope>
    <source>
        <strain evidence="3">H14(2018)</strain>
    </source>
</reference>
<feature type="compositionally biased region" description="Basic and acidic residues" evidence="1">
    <location>
        <begin position="87"/>
        <end position="99"/>
    </location>
</feature>
<organism evidence="2 3">
    <name type="scientific">Micromonospora aurantiaca</name>
    <name type="common">nom. illeg.</name>
    <dbReference type="NCBI Taxonomy" id="47850"/>
    <lineage>
        <taxon>Bacteria</taxon>
        <taxon>Bacillati</taxon>
        <taxon>Actinomycetota</taxon>
        <taxon>Actinomycetes</taxon>
        <taxon>Micromonosporales</taxon>
        <taxon>Micromonosporaceae</taxon>
        <taxon>Micromonospora</taxon>
    </lineage>
</organism>
<evidence type="ECO:0000313" key="3">
    <source>
        <dbReference type="Proteomes" id="UP000253958"/>
    </source>
</evidence>
<evidence type="ECO:0000256" key="1">
    <source>
        <dbReference type="SAM" id="MobiDB-lite"/>
    </source>
</evidence>
<dbReference type="AlphaFoldDB" id="A0A6N3K6H0"/>
<dbReference type="Proteomes" id="UP000253958">
    <property type="component" value="Chromosome"/>
</dbReference>
<dbReference type="EMBL" id="CP031263">
    <property type="protein sequence ID" value="AXH93581.1"/>
    <property type="molecule type" value="Genomic_DNA"/>
</dbReference>
<accession>A0A6N3K6H0</accession>
<reference evidence="2 3" key="1">
    <citation type="submission" date="2018-07" db="EMBL/GenBank/DDBJ databases">
        <authorList>
            <person name="Ye Y."/>
        </authorList>
    </citation>
    <scope>NUCLEOTIDE SEQUENCE [LARGE SCALE GENOMIC DNA]</scope>
    <source>
        <strain evidence="3">H14(2018)</strain>
    </source>
</reference>
<gene>
    <name evidence="2" type="ORF">DVH21_28695</name>
</gene>
<feature type="region of interest" description="Disordered" evidence="1">
    <location>
        <begin position="87"/>
        <end position="149"/>
    </location>
</feature>
<proteinExistence type="predicted"/>
<evidence type="ECO:0000313" key="2">
    <source>
        <dbReference type="EMBL" id="AXH93581.1"/>
    </source>
</evidence>
<sequence>MSMGAVEVDEAVICPGMAFIMASVDRSTVQVTVTVTEPPRCHRLVSTATTSLAQVIDRPARSFSAACWPAAVAAVELRCRDAARAAEAEADSRSRREVASWKAAATTTIASSMHGRKKPATSTDHAPRSPRTADATVRRHPTVVGRWDI</sequence>
<name>A0A6N3K6H0_9ACTN</name>